<dbReference type="InterPro" id="IPR050595">
    <property type="entry name" value="Bact_response_regulator"/>
</dbReference>
<keyword evidence="5" id="KW-1185">Reference proteome</keyword>
<proteinExistence type="predicted"/>
<dbReference type="Proteomes" id="UP000440224">
    <property type="component" value="Unassembled WGS sequence"/>
</dbReference>
<evidence type="ECO:0000259" key="3">
    <source>
        <dbReference type="PROSITE" id="PS50110"/>
    </source>
</evidence>
<evidence type="ECO:0000313" key="5">
    <source>
        <dbReference type="Proteomes" id="UP000440224"/>
    </source>
</evidence>
<evidence type="ECO:0000256" key="2">
    <source>
        <dbReference type="PROSITE-ProRule" id="PRU00169"/>
    </source>
</evidence>
<sequence length="152" mass="16444">MGNLRIVRTWRPRPPVVLVVDDDPDILRLLGMCLEAEGCEVRETMSPSAALERLDRVDVVVVDQRMPEMSGTDFIEAARSRGYGCRFLVISGKRGARAEAAQAGAEGFLAKPIGMRDLIGEVERLFYRGFAPPSHRACAAAAPTSGAPKSSS</sequence>
<dbReference type="PANTHER" id="PTHR44591:SF3">
    <property type="entry name" value="RESPONSE REGULATORY DOMAIN-CONTAINING PROTEIN"/>
    <property type="match status" value="1"/>
</dbReference>
<dbReference type="Gene3D" id="3.40.50.2300">
    <property type="match status" value="1"/>
</dbReference>
<protein>
    <submittedName>
        <fullName evidence="4">Response regulator</fullName>
    </submittedName>
</protein>
<comment type="caution">
    <text evidence="4">The sequence shown here is derived from an EMBL/GenBank/DDBJ whole genome shotgun (WGS) entry which is preliminary data.</text>
</comment>
<dbReference type="EMBL" id="WJIE01000006">
    <property type="protein sequence ID" value="MRG94473.1"/>
    <property type="molecule type" value="Genomic_DNA"/>
</dbReference>
<dbReference type="RefSeq" id="WP_153821328.1">
    <property type="nucleotide sequence ID" value="NZ_WJIE01000006.1"/>
</dbReference>
<dbReference type="CDD" id="cd00156">
    <property type="entry name" value="REC"/>
    <property type="match status" value="1"/>
</dbReference>
<accession>A0A6N7PR60</accession>
<dbReference type="SUPFAM" id="SSF52172">
    <property type="entry name" value="CheY-like"/>
    <property type="match status" value="1"/>
</dbReference>
<gene>
    <name evidence="4" type="ORF">GF068_21490</name>
</gene>
<feature type="modified residue" description="4-aspartylphosphate" evidence="2">
    <location>
        <position position="63"/>
    </location>
</feature>
<dbReference type="InterPro" id="IPR011006">
    <property type="entry name" value="CheY-like_superfamily"/>
</dbReference>
<dbReference type="AlphaFoldDB" id="A0A6N7PR60"/>
<feature type="domain" description="Response regulatory" evidence="3">
    <location>
        <begin position="16"/>
        <end position="126"/>
    </location>
</feature>
<reference evidence="4 5" key="1">
    <citation type="submission" date="2019-10" db="EMBL/GenBank/DDBJ databases">
        <title>A soil myxobacterium in the family Polyangiaceae.</title>
        <authorList>
            <person name="Li Y."/>
            <person name="Wang J."/>
        </authorList>
    </citation>
    <scope>NUCLEOTIDE SEQUENCE [LARGE SCALE GENOMIC DNA]</scope>
    <source>
        <strain evidence="4 5">DSM 14734</strain>
    </source>
</reference>
<dbReference type="OrthoDB" id="9802155at2"/>
<dbReference type="InterPro" id="IPR001789">
    <property type="entry name" value="Sig_transdc_resp-reg_receiver"/>
</dbReference>
<dbReference type="PANTHER" id="PTHR44591">
    <property type="entry name" value="STRESS RESPONSE REGULATOR PROTEIN 1"/>
    <property type="match status" value="1"/>
</dbReference>
<keyword evidence="1 2" id="KW-0597">Phosphoprotein</keyword>
<evidence type="ECO:0000313" key="4">
    <source>
        <dbReference type="EMBL" id="MRG94473.1"/>
    </source>
</evidence>
<dbReference type="Pfam" id="PF00072">
    <property type="entry name" value="Response_reg"/>
    <property type="match status" value="1"/>
</dbReference>
<evidence type="ECO:0000256" key="1">
    <source>
        <dbReference type="ARBA" id="ARBA00022553"/>
    </source>
</evidence>
<name>A0A6N7PR60_9BACT</name>
<dbReference type="GO" id="GO:0000160">
    <property type="term" value="P:phosphorelay signal transduction system"/>
    <property type="evidence" value="ECO:0007669"/>
    <property type="project" value="InterPro"/>
</dbReference>
<dbReference type="PROSITE" id="PS50110">
    <property type="entry name" value="RESPONSE_REGULATORY"/>
    <property type="match status" value="1"/>
</dbReference>
<dbReference type="SMART" id="SM00448">
    <property type="entry name" value="REC"/>
    <property type="match status" value="1"/>
</dbReference>
<organism evidence="4 5">
    <name type="scientific">Polyangium spumosum</name>
    <dbReference type="NCBI Taxonomy" id="889282"/>
    <lineage>
        <taxon>Bacteria</taxon>
        <taxon>Pseudomonadati</taxon>
        <taxon>Myxococcota</taxon>
        <taxon>Polyangia</taxon>
        <taxon>Polyangiales</taxon>
        <taxon>Polyangiaceae</taxon>
        <taxon>Polyangium</taxon>
    </lineage>
</organism>